<evidence type="ECO:0000313" key="2">
    <source>
        <dbReference type="EMBL" id="GEU89345.1"/>
    </source>
</evidence>
<evidence type="ECO:0008006" key="3">
    <source>
        <dbReference type="Google" id="ProtNLM"/>
    </source>
</evidence>
<sequence length="773" mass="86911">MCFKEDVGNVLIWVKLHGVLMTTFSDDGLNVITTKLGSPLMLDFYTSEMCMKSWGRSSYVRAMIELRVDVELKDTIVVVMPKPINKGFYSVLLVSNMCGNLPGIQVASSSNTPIIDKINKIERQIIEGKLMFVDDDENPLAPMGNMDNESEVEVVFDETANLMASASFEVEVTRVMPDDMFSRKLSEFEVPDGKHKLHDGSVYGLPVNSSNTNKLLKNTTTEMHIVLAYYPEKGKAWEKIKIFFVLNDEVKISNTHSTSSSETYAPYEPSPRIDPFTQPSCLGSTLFIKALRKSDQTYEIIKDKSLATSHKLDEMIEFLKSLPKEGNKDDFSKHEYHEQQDLVFHSKGFKPQETPEESYRKQEYTDQGSTKDSYESNRKFKIAREGFKILRFMFGLDSSKSPDEHIEKNNPSQAPRGIPVGPKVGFKPFKQVYRPVFRKNNANTSGNKNKKAESTKEVSNPKLFDVLNLVENDIDLGTNGGTLNLDSKEANSSGSSFWSVESLSTSTIPIIEKIDKIEKLIIDGKITLVDDEGKPLEKVDYSGDHDSKDEVQPNDNEMASFLASKSVGYDTSQEIPNNIYPICNKLDIKGGGRRDVKEKQHSSANNATKDTVVVSSPAVDEHVVVAGSTKDVDVGKSVNFRTLITPTGNGTDVAVPLESIRAISERAMIELRANIKLKDTIVVDTPKLIREGFYTCNIRVEYEWKPPRASLISLERVGYGTHSLLEQWSETYENAAYEYDRYDDDMYKGHEIPNNIQSICDNLDIKLQGHKKK</sequence>
<protein>
    <recommendedName>
        <fullName evidence="3">DUF4283 domain-containing protein</fullName>
    </recommendedName>
</protein>
<accession>A0A6L2NXH6</accession>
<dbReference type="EMBL" id="BKCJ010009944">
    <property type="protein sequence ID" value="GEU89345.1"/>
    <property type="molecule type" value="Genomic_DNA"/>
</dbReference>
<proteinExistence type="predicted"/>
<dbReference type="AlphaFoldDB" id="A0A6L2NXH6"/>
<name>A0A6L2NXH6_TANCI</name>
<comment type="caution">
    <text evidence="2">The sequence shown here is derived from an EMBL/GenBank/DDBJ whole genome shotgun (WGS) entry which is preliminary data.</text>
</comment>
<organism evidence="2">
    <name type="scientific">Tanacetum cinerariifolium</name>
    <name type="common">Dalmatian daisy</name>
    <name type="synonym">Chrysanthemum cinerariifolium</name>
    <dbReference type="NCBI Taxonomy" id="118510"/>
    <lineage>
        <taxon>Eukaryota</taxon>
        <taxon>Viridiplantae</taxon>
        <taxon>Streptophyta</taxon>
        <taxon>Embryophyta</taxon>
        <taxon>Tracheophyta</taxon>
        <taxon>Spermatophyta</taxon>
        <taxon>Magnoliopsida</taxon>
        <taxon>eudicotyledons</taxon>
        <taxon>Gunneridae</taxon>
        <taxon>Pentapetalae</taxon>
        <taxon>asterids</taxon>
        <taxon>campanulids</taxon>
        <taxon>Asterales</taxon>
        <taxon>Asteraceae</taxon>
        <taxon>Asteroideae</taxon>
        <taxon>Anthemideae</taxon>
        <taxon>Anthemidinae</taxon>
        <taxon>Tanacetum</taxon>
    </lineage>
</organism>
<feature type="region of interest" description="Disordered" evidence="1">
    <location>
        <begin position="400"/>
        <end position="421"/>
    </location>
</feature>
<reference evidence="2" key="1">
    <citation type="journal article" date="2019" name="Sci. Rep.">
        <title>Draft genome of Tanacetum cinerariifolium, the natural source of mosquito coil.</title>
        <authorList>
            <person name="Yamashiro T."/>
            <person name="Shiraishi A."/>
            <person name="Satake H."/>
            <person name="Nakayama K."/>
        </authorList>
    </citation>
    <scope>NUCLEOTIDE SEQUENCE</scope>
</reference>
<feature type="region of interest" description="Disordered" evidence="1">
    <location>
        <begin position="343"/>
        <end position="376"/>
    </location>
</feature>
<evidence type="ECO:0000256" key="1">
    <source>
        <dbReference type="SAM" id="MobiDB-lite"/>
    </source>
</evidence>
<gene>
    <name evidence="2" type="ORF">Tci_061323</name>
</gene>